<name>A0A0C1KEB3_STRCV</name>
<dbReference type="Proteomes" id="UP000031339">
    <property type="component" value="Unassembled WGS sequence"/>
</dbReference>
<gene>
    <name evidence="5" type="ORF">RN79_09650</name>
</gene>
<dbReference type="GO" id="GO:0008716">
    <property type="term" value="F:D-alanine-D-alanine ligase activity"/>
    <property type="evidence" value="ECO:0007669"/>
    <property type="project" value="InterPro"/>
</dbReference>
<evidence type="ECO:0000256" key="2">
    <source>
        <dbReference type="ARBA" id="ARBA00022598"/>
    </source>
</evidence>
<dbReference type="Gene3D" id="3.30.1490.20">
    <property type="entry name" value="ATP-grasp fold, A domain"/>
    <property type="match status" value="1"/>
</dbReference>
<feature type="domain" description="ATP-grasp" evidence="4">
    <location>
        <begin position="111"/>
        <end position="312"/>
    </location>
</feature>
<evidence type="ECO:0000313" key="5">
    <source>
        <dbReference type="EMBL" id="KIC77307.1"/>
    </source>
</evidence>
<comment type="similarity">
    <text evidence="1">Belongs to the D-alanine--D-alanine ligase family.</text>
</comment>
<keyword evidence="3" id="KW-0067">ATP-binding</keyword>
<protein>
    <submittedName>
        <fullName evidence="5">D-alanine--D-alanine ligase</fullName>
    </submittedName>
</protein>
<accession>A0A0C1KEB3</accession>
<dbReference type="PROSITE" id="PS50975">
    <property type="entry name" value="ATP_GRASP"/>
    <property type="match status" value="1"/>
</dbReference>
<comment type="caution">
    <text evidence="5">The sequence shown here is derived from an EMBL/GenBank/DDBJ whole genome shotgun (WGS) entry which is preliminary data.</text>
</comment>
<dbReference type="OrthoDB" id="9813261at2"/>
<evidence type="ECO:0000256" key="1">
    <source>
        <dbReference type="ARBA" id="ARBA00010871"/>
    </source>
</evidence>
<dbReference type="GO" id="GO:0005524">
    <property type="term" value="F:ATP binding"/>
    <property type="evidence" value="ECO:0007669"/>
    <property type="project" value="UniProtKB-UniRule"/>
</dbReference>
<dbReference type="InterPro" id="IPR013815">
    <property type="entry name" value="ATP_grasp_subdomain_1"/>
</dbReference>
<dbReference type="Pfam" id="PF07478">
    <property type="entry name" value="Dala_Dala_lig_C"/>
    <property type="match status" value="1"/>
</dbReference>
<evidence type="ECO:0000256" key="3">
    <source>
        <dbReference type="PROSITE-ProRule" id="PRU00409"/>
    </source>
</evidence>
<dbReference type="SUPFAM" id="SSF56059">
    <property type="entry name" value="Glutathione synthetase ATP-binding domain-like"/>
    <property type="match status" value="1"/>
</dbReference>
<dbReference type="InterPro" id="IPR011095">
    <property type="entry name" value="Dala_Dala_lig_C"/>
</dbReference>
<evidence type="ECO:0000259" key="4">
    <source>
        <dbReference type="PROSITE" id="PS50975"/>
    </source>
</evidence>
<reference evidence="5 6" key="1">
    <citation type="submission" date="2014-12" db="EMBL/GenBank/DDBJ databases">
        <title>Partial genome sequence of Streptococcus constellatus KCOM 1650 (= ChDC B144).</title>
        <authorList>
            <person name="Kook J.-K."/>
            <person name="Park S.-N."/>
            <person name="Lim Y.K."/>
            <person name="Jo E."/>
        </authorList>
    </citation>
    <scope>NUCLEOTIDE SEQUENCE [LARGE SCALE GENOMIC DNA]</scope>
    <source>
        <strain evidence="5 6">KCOM 1650</strain>
    </source>
</reference>
<keyword evidence="2 5" id="KW-0436">Ligase</keyword>
<dbReference type="Gene3D" id="3.30.470.20">
    <property type="entry name" value="ATP-grasp fold, B domain"/>
    <property type="match status" value="1"/>
</dbReference>
<dbReference type="EMBL" id="JWIY01000005">
    <property type="protein sequence ID" value="KIC77307.1"/>
    <property type="molecule type" value="Genomic_DNA"/>
</dbReference>
<dbReference type="PANTHER" id="PTHR23132:SF23">
    <property type="entry name" value="D-ALANINE--D-ALANINE LIGASE B"/>
    <property type="match status" value="1"/>
</dbReference>
<dbReference type="PANTHER" id="PTHR23132">
    <property type="entry name" value="D-ALANINE--D-ALANINE LIGASE"/>
    <property type="match status" value="1"/>
</dbReference>
<sequence>MRLVVILNANPDPSIQTKISENREYTRNELKDILQESFSKFIDEIIFYDNFENFKESVFAHLDDFVLNFDFGYKSRIRNMNVPAFCENYKIKYFNPDPYVQVLCQDKFMTEKFAENFGIKVPKSLLLFAHSYTKEILTNFEYPIIIKPNYESESIGITQNSIVENIEQADRTLQQLMKDFDGILVEEYIEGREVAITILENEEELFFEEVELIFPESNEFKYQAYTLEIKQKVDIEIKKSRYLSDKDIINLKQLYSNLSPNKLVRIDGRIKNAEFYLIEINANPGLYPKSIVPTTFNINGYTYDEMIQKLFTYHLN</sequence>
<dbReference type="RefSeq" id="WP_039677842.1">
    <property type="nucleotide sequence ID" value="NZ_JWIY01000005.1"/>
</dbReference>
<dbReference type="GO" id="GO:0046872">
    <property type="term" value="F:metal ion binding"/>
    <property type="evidence" value="ECO:0007669"/>
    <property type="project" value="InterPro"/>
</dbReference>
<keyword evidence="3" id="KW-0547">Nucleotide-binding</keyword>
<organism evidence="5 6">
    <name type="scientific">Streptococcus constellatus</name>
    <dbReference type="NCBI Taxonomy" id="76860"/>
    <lineage>
        <taxon>Bacteria</taxon>
        <taxon>Bacillati</taxon>
        <taxon>Bacillota</taxon>
        <taxon>Bacilli</taxon>
        <taxon>Lactobacillales</taxon>
        <taxon>Streptococcaceae</taxon>
        <taxon>Streptococcus</taxon>
        <taxon>Streptococcus anginosus group</taxon>
    </lineage>
</organism>
<proteinExistence type="inferred from homology"/>
<evidence type="ECO:0000313" key="6">
    <source>
        <dbReference type="Proteomes" id="UP000031339"/>
    </source>
</evidence>
<dbReference type="AlphaFoldDB" id="A0A0C1KEB3"/>
<dbReference type="InterPro" id="IPR011761">
    <property type="entry name" value="ATP-grasp"/>
</dbReference>